<accession>A0A921V0N2</accession>
<evidence type="ECO:0000313" key="3">
    <source>
        <dbReference type="EMBL" id="KAG0551337.1"/>
    </source>
</evidence>
<feature type="compositionally biased region" description="Basic residues" evidence="1">
    <location>
        <begin position="9"/>
        <end position="18"/>
    </location>
</feature>
<organism evidence="3 4">
    <name type="scientific">Sorghum bicolor</name>
    <name type="common">Sorghum</name>
    <name type="synonym">Sorghum vulgare</name>
    <dbReference type="NCBI Taxonomy" id="4558"/>
    <lineage>
        <taxon>Eukaryota</taxon>
        <taxon>Viridiplantae</taxon>
        <taxon>Streptophyta</taxon>
        <taxon>Embryophyta</taxon>
        <taxon>Tracheophyta</taxon>
        <taxon>Spermatophyta</taxon>
        <taxon>Magnoliopsida</taxon>
        <taxon>Liliopsida</taxon>
        <taxon>Poales</taxon>
        <taxon>Poaceae</taxon>
        <taxon>PACMAD clade</taxon>
        <taxon>Panicoideae</taxon>
        <taxon>Andropogonodae</taxon>
        <taxon>Andropogoneae</taxon>
        <taxon>Sorghinae</taxon>
        <taxon>Sorghum</taxon>
    </lineage>
</organism>
<dbReference type="AlphaFoldDB" id="A0A921V0N2"/>
<evidence type="ECO:0000256" key="2">
    <source>
        <dbReference type="SAM" id="Phobius"/>
    </source>
</evidence>
<reference evidence="3" key="1">
    <citation type="journal article" date="2019" name="BMC Genomics">
        <title>A new reference genome for Sorghum bicolor reveals high levels of sequence similarity between sweet and grain genotypes: implications for the genetics of sugar metabolism.</title>
        <authorList>
            <person name="Cooper E.A."/>
            <person name="Brenton Z.W."/>
            <person name="Flinn B.S."/>
            <person name="Jenkins J."/>
            <person name="Shu S."/>
            <person name="Flowers D."/>
            <person name="Luo F."/>
            <person name="Wang Y."/>
            <person name="Xia P."/>
            <person name="Barry K."/>
            <person name="Daum C."/>
            <person name="Lipzen A."/>
            <person name="Yoshinaga Y."/>
            <person name="Schmutz J."/>
            <person name="Saski C."/>
            <person name="Vermerris W."/>
            <person name="Kresovich S."/>
        </authorList>
    </citation>
    <scope>NUCLEOTIDE SEQUENCE</scope>
</reference>
<dbReference type="EMBL" id="CM027680">
    <property type="protein sequence ID" value="KAG0551337.1"/>
    <property type="molecule type" value="Genomic_DNA"/>
</dbReference>
<feature type="region of interest" description="Disordered" evidence="1">
    <location>
        <begin position="1"/>
        <end position="37"/>
    </location>
</feature>
<evidence type="ECO:0000256" key="1">
    <source>
        <dbReference type="SAM" id="MobiDB-lite"/>
    </source>
</evidence>
<dbReference type="Proteomes" id="UP000807115">
    <property type="component" value="Chromosome 1"/>
</dbReference>
<gene>
    <name evidence="3" type="ORF">BDA96_01G414400</name>
</gene>
<feature type="transmembrane region" description="Helical" evidence="2">
    <location>
        <begin position="80"/>
        <end position="96"/>
    </location>
</feature>
<proteinExistence type="predicted"/>
<evidence type="ECO:0000313" key="4">
    <source>
        <dbReference type="Proteomes" id="UP000807115"/>
    </source>
</evidence>
<keyword evidence="2" id="KW-0812">Transmembrane</keyword>
<name>A0A921V0N2_SORBI</name>
<keyword evidence="2" id="KW-0472">Membrane</keyword>
<sequence>MSAIALARKQTKSGRKHTRPDDCYGARRSQQGGFPRRRLVASGRGLRPGMLCSLLLSPSDFGTKTRTTPPRFIVPEGRPSQAQVFVFAFLFLFFYLKEKRA</sequence>
<comment type="caution">
    <text evidence="3">The sequence shown here is derived from an EMBL/GenBank/DDBJ whole genome shotgun (WGS) entry which is preliminary data.</text>
</comment>
<protein>
    <submittedName>
        <fullName evidence="3">Uncharacterized protein</fullName>
    </submittedName>
</protein>
<reference evidence="3" key="2">
    <citation type="submission" date="2020-10" db="EMBL/GenBank/DDBJ databases">
        <authorList>
            <person name="Cooper E.A."/>
            <person name="Brenton Z.W."/>
            <person name="Flinn B.S."/>
            <person name="Jenkins J."/>
            <person name="Shu S."/>
            <person name="Flowers D."/>
            <person name="Luo F."/>
            <person name="Wang Y."/>
            <person name="Xia P."/>
            <person name="Barry K."/>
            <person name="Daum C."/>
            <person name="Lipzen A."/>
            <person name="Yoshinaga Y."/>
            <person name="Schmutz J."/>
            <person name="Saski C."/>
            <person name="Vermerris W."/>
            <person name="Kresovich S."/>
        </authorList>
    </citation>
    <scope>NUCLEOTIDE SEQUENCE</scope>
</reference>
<keyword evidence="2" id="KW-1133">Transmembrane helix</keyword>